<name>A0ABD0YV56_9HEMI</name>
<dbReference type="Pfam" id="PF00108">
    <property type="entry name" value="Thiolase_N"/>
    <property type="match status" value="1"/>
</dbReference>
<feature type="domain" description="Thiolase C-terminal" evidence="8">
    <location>
        <begin position="270"/>
        <end position="389"/>
    </location>
</feature>
<dbReference type="Gene3D" id="3.40.47.10">
    <property type="match status" value="2"/>
</dbReference>
<evidence type="ECO:0000256" key="4">
    <source>
        <dbReference type="ARBA" id="ARBA00022958"/>
    </source>
</evidence>
<evidence type="ECO:0000256" key="2">
    <source>
        <dbReference type="ARBA" id="ARBA00022679"/>
    </source>
</evidence>
<accession>A0ABD0YV56</accession>
<dbReference type="EMBL" id="JBFDAA010000006">
    <property type="protein sequence ID" value="KAL1131232.1"/>
    <property type="molecule type" value="Genomic_DNA"/>
</dbReference>
<feature type="domain" description="Thiolase N-terminal" evidence="7">
    <location>
        <begin position="5"/>
        <end position="261"/>
    </location>
</feature>
<dbReference type="InterPro" id="IPR016039">
    <property type="entry name" value="Thiolase-like"/>
</dbReference>
<dbReference type="AlphaFoldDB" id="A0ABD0YV56"/>
<dbReference type="SUPFAM" id="SSF53901">
    <property type="entry name" value="Thiolase-like"/>
    <property type="match status" value="2"/>
</dbReference>
<dbReference type="PANTHER" id="PTHR18919:SF156">
    <property type="entry name" value="ACETYL-COA ACETYLTRANSFERASE, MITOCHONDRIAL"/>
    <property type="match status" value="1"/>
</dbReference>
<evidence type="ECO:0000256" key="6">
    <source>
        <dbReference type="RuleBase" id="RU003557"/>
    </source>
</evidence>
<evidence type="ECO:0000259" key="7">
    <source>
        <dbReference type="Pfam" id="PF00108"/>
    </source>
</evidence>
<evidence type="ECO:0000259" key="8">
    <source>
        <dbReference type="Pfam" id="PF02803"/>
    </source>
</evidence>
<dbReference type="InterPro" id="IPR002155">
    <property type="entry name" value="Thiolase"/>
</dbReference>
<sequence length="390" mass="41497">MLKDIFIVSGARTPIGSFGGSLASLSATKLGSIAIEAAIERAGIDKSEVDEVYMGMVSQAGAGQAPARQASLFAGLDSSVICTTVNKVCSSGIKSIMLGSQNLMCGHQKVIVGGGMESLSNVPFYLLRGETKYGGMKLIDGVLFDGLTDVYDKVHMGDCIESLAKKMKISRDDQDKFTVLSYTRSNEAVMSGHHAKEIVPVHIKQKKGSTEIKEDEEYKRVNFDRIFKLPPIFQKKGGTVTIANTSTLNDAAAAMVLMSEDSIKDFKQCKPIARIIGFADAATAPVDFPVAPAFSINKLLKICGVPKEDVALWEINEAFSLVALANMQLLDLDPERVNVHGGAVSLGNPFAMSGARLVLHLAYALKKGEKGVAAICNGGGGSSSIMIEKL</sequence>
<keyword evidence="5 6" id="KW-0012">Acyltransferase</keyword>
<dbReference type="FunFam" id="3.40.47.10:FF:000007">
    <property type="entry name" value="acetyl-CoA acetyltransferase, mitochondrial"/>
    <property type="match status" value="1"/>
</dbReference>
<dbReference type="NCBIfam" id="TIGR01930">
    <property type="entry name" value="AcCoA-C-Actrans"/>
    <property type="match status" value="1"/>
</dbReference>
<dbReference type="PROSITE" id="PS00098">
    <property type="entry name" value="THIOLASE_1"/>
    <property type="match status" value="1"/>
</dbReference>
<keyword evidence="4" id="KW-0630">Potassium</keyword>
<reference evidence="9 10" key="1">
    <citation type="submission" date="2024-07" db="EMBL/GenBank/DDBJ databases">
        <title>Chromosome-level genome assembly of the water stick insect Ranatra chinensis (Heteroptera: Nepidae).</title>
        <authorList>
            <person name="Liu X."/>
        </authorList>
    </citation>
    <scope>NUCLEOTIDE SEQUENCE [LARGE SCALE GENOMIC DNA]</scope>
    <source>
        <strain evidence="9">Cailab_2021Rc</strain>
        <tissue evidence="9">Muscle</tissue>
    </source>
</reference>
<evidence type="ECO:0000256" key="3">
    <source>
        <dbReference type="ARBA" id="ARBA00022723"/>
    </source>
</evidence>
<dbReference type="PIRSF" id="PIRSF000429">
    <property type="entry name" value="Ac-CoA_Ac_transf"/>
    <property type="match status" value="1"/>
</dbReference>
<dbReference type="CDD" id="cd00751">
    <property type="entry name" value="thiolase"/>
    <property type="match status" value="1"/>
</dbReference>
<evidence type="ECO:0000256" key="5">
    <source>
        <dbReference type="ARBA" id="ARBA00023315"/>
    </source>
</evidence>
<dbReference type="InterPro" id="IPR020616">
    <property type="entry name" value="Thiolase_N"/>
</dbReference>
<dbReference type="GO" id="GO:0016746">
    <property type="term" value="F:acyltransferase activity"/>
    <property type="evidence" value="ECO:0007669"/>
    <property type="project" value="UniProtKB-KW"/>
</dbReference>
<evidence type="ECO:0000313" key="9">
    <source>
        <dbReference type="EMBL" id="KAL1131232.1"/>
    </source>
</evidence>
<dbReference type="Pfam" id="PF02803">
    <property type="entry name" value="Thiolase_C"/>
    <property type="match status" value="1"/>
</dbReference>
<protein>
    <recommendedName>
        <fullName evidence="11">Acetyl-CoA C-acetyltransferase</fullName>
    </recommendedName>
</protein>
<comment type="caution">
    <text evidence="9">The sequence shown here is derived from an EMBL/GenBank/DDBJ whole genome shotgun (WGS) entry which is preliminary data.</text>
</comment>
<organism evidence="9 10">
    <name type="scientific">Ranatra chinensis</name>
    <dbReference type="NCBI Taxonomy" id="642074"/>
    <lineage>
        <taxon>Eukaryota</taxon>
        <taxon>Metazoa</taxon>
        <taxon>Ecdysozoa</taxon>
        <taxon>Arthropoda</taxon>
        <taxon>Hexapoda</taxon>
        <taxon>Insecta</taxon>
        <taxon>Pterygota</taxon>
        <taxon>Neoptera</taxon>
        <taxon>Paraneoptera</taxon>
        <taxon>Hemiptera</taxon>
        <taxon>Heteroptera</taxon>
        <taxon>Panheteroptera</taxon>
        <taxon>Nepomorpha</taxon>
        <taxon>Nepidae</taxon>
        <taxon>Ranatrinae</taxon>
        <taxon>Ranatra</taxon>
    </lineage>
</organism>
<evidence type="ECO:0000256" key="1">
    <source>
        <dbReference type="ARBA" id="ARBA00010982"/>
    </source>
</evidence>
<dbReference type="PANTHER" id="PTHR18919">
    <property type="entry name" value="ACETYL-COA C-ACYLTRANSFERASE"/>
    <property type="match status" value="1"/>
</dbReference>
<comment type="similarity">
    <text evidence="1 6">Belongs to the thiolase-like superfamily. Thiolase family.</text>
</comment>
<keyword evidence="2 6" id="KW-0808">Transferase</keyword>
<dbReference type="Proteomes" id="UP001558652">
    <property type="component" value="Unassembled WGS sequence"/>
</dbReference>
<dbReference type="InterPro" id="IPR020617">
    <property type="entry name" value="Thiolase_C"/>
</dbReference>
<dbReference type="InterPro" id="IPR020615">
    <property type="entry name" value="Thiolase_acyl_enz_int_AS"/>
</dbReference>
<dbReference type="GO" id="GO:0046872">
    <property type="term" value="F:metal ion binding"/>
    <property type="evidence" value="ECO:0007669"/>
    <property type="project" value="UniProtKB-KW"/>
</dbReference>
<keyword evidence="10" id="KW-1185">Reference proteome</keyword>
<evidence type="ECO:0000313" key="10">
    <source>
        <dbReference type="Proteomes" id="UP001558652"/>
    </source>
</evidence>
<proteinExistence type="inferred from homology"/>
<gene>
    <name evidence="9" type="ORF">AAG570_010850</name>
</gene>
<keyword evidence="3" id="KW-0479">Metal-binding</keyword>
<evidence type="ECO:0008006" key="11">
    <source>
        <dbReference type="Google" id="ProtNLM"/>
    </source>
</evidence>